<feature type="transmembrane region" description="Helical" evidence="1">
    <location>
        <begin position="116"/>
        <end position="134"/>
    </location>
</feature>
<feature type="transmembrane region" description="Helical" evidence="1">
    <location>
        <begin position="74"/>
        <end position="96"/>
    </location>
</feature>
<feature type="transmembrane region" description="Helical" evidence="1">
    <location>
        <begin position="203"/>
        <end position="221"/>
    </location>
</feature>
<gene>
    <name evidence="2" type="ORF">LKD70_01480</name>
</gene>
<evidence type="ECO:0000313" key="2">
    <source>
        <dbReference type="EMBL" id="MCC2253124.1"/>
    </source>
</evidence>
<proteinExistence type="predicted"/>
<feature type="transmembrane region" description="Helical" evidence="1">
    <location>
        <begin position="146"/>
        <end position="166"/>
    </location>
</feature>
<dbReference type="EMBL" id="JAJEQX010000002">
    <property type="protein sequence ID" value="MCC2253124.1"/>
    <property type="molecule type" value="Genomic_DNA"/>
</dbReference>
<keyword evidence="3" id="KW-1185">Reference proteome</keyword>
<dbReference type="RefSeq" id="WP_227706283.1">
    <property type="nucleotide sequence ID" value="NZ_JAJEQX010000002.1"/>
</dbReference>
<organism evidence="2 3">
    <name type="scientific">Ruminococcus turbiniformis</name>
    <dbReference type="NCBI Taxonomy" id="2881258"/>
    <lineage>
        <taxon>Bacteria</taxon>
        <taxon>Bacillati</taxon>
        <taxon>Bacillota</taxon>
        <taxon>Clostridia</taxon>
        <taxon>Eubacteriales</taxon>
        <taxon>Oscillospiraceae</taxon>
        <taxon>Ruminococcus</taxon>
    </lineage>
</organism>
<protein>
    <submittedName>
        <fullName evidence="2">Transporter</fullName>
    </submittedName>
</protein>
<reference evidence="2 3" key="1">
    <citation type="submission" date="2021-10" db="EMBL/GenBank/DDBJ databases">
        <title>Anaerobic single-cell dispensing facilitates the cultivation of human gut bacteria.</title>
        <authorList>
            <person name="Afrizal A."/>
        </authorList>
    </citation>
    <scope>NUCLEOTIDE SEQUENCE [LARGE SCALE GENOMIC DNA]</scope>
    <source>
        <strain evidence="2 3">CLA-AA-H200</strain>
    </source>
</reference>
<sequence length="312" mass="33588">MIRQLPGGIGAVLLFAAMLAFPREVFHGAEEGLLLWFQIVFPTLFPFMLIASLLLAGGGLKLISYLFGGICRKIFATSGNGSFAVLAGFLCGYPMGAKVTADLLREGKISYEEGEYLLSFCNNISPVFIMNFIVWKTLGRSDLLSLTLAVLLLVPAAASLIFRRFYLGGRGAFPDLADPKGSGDKRRLDFAAFDRCMMDSFESIVKVGGYIIFFSVLIALMETPGEKIPLLGFLLPSLEITNGVVMLHDRIADPALSYAAIAGLSAFGGLCAAAQTSCMIQGTGLKMTPYLIQKLTAAAAASCIAYFCIRFF</sequence>
<evidence type="ECO:0000313" key="3">
    <source>
        <dbReference type="Proteomes" id="UP001198151"/>
    </source>
</evidence>
<feature type="transmembrane region" description="Helical" evidence="1">
    <location>
        <begin position="255"/>
        <end position="275"/>
    </location>
</feature>
<keyword evidence="1" id="KW-0812">Transmembrane</keyword>
<accession>A0ABS8FWK7</accession>
<name>A0ABS8FWK7_9FIRM</name>
<keyword evidence="1" id="KW-1133">Transmembrane helix</keyword>
<keyword evidence="1" id="KW-0472">Membrane</keyword>
<comment type="caution">
    <text evidence="2">The sequence shown here is derived from an EMBL/GenBank/DDBJ whole genome shotgun (WGS) entry which is preliminary data.</text>
</comment>
<dbReference type="Proteomes" id="UP001198151">
    <property type="component" value="Unassembled WGS sequence"/>
</dbReference>
<feature type="transmembrane region" description="Helical" evidence="1">
    <location>
        <begin position="44"/>
        <end position="67"/>
    </location>
</feature>
<evidence type="ECO:0000256" key="1">
    <source>
        <dbReference type="SAM" id="Phobius"/>
    </source>
</evidence>
<feature type="transmembrane region" description="Helical" evidence="1">
    <location>
        <begin position="287"/>
        <end position="309"/>
    </location>
</feature>